<keyword evidence="2" id="KW-0812">Transmembrane</keyword>
<feature type="transmembrane region" description="Helical" evidence="2">
    <location>
        <begin position="53"/>
        <end position="69"/>
    </location>
</feature>
<dbReference type="PATRIC" id="fig|378806.16.peg.6837"/>
<evidence type="ECO:0000313" key="4">
    <source>
        <dbReference type="Proteomes" id="UP000032702"/>
    </source>
</evidence>
<comment type="caution">
    <text evidence="3">The sequence shown here is derived from an EMBL/GenBank/DDBJ whole genome shotgun (WGS) entry which is preliminary data.</text>
</comment>
<keyword evidence="2" id="KW-0472">Membrane</keyword>
<dbReference type="Proteomes" id="UP000032702">
    <property type="component" value="Unassembled WGS sequence"/>
</dbReference>
<proteinExistence type="predicted"/>
<feature type="region of interest" description="Disordered" evidence="1">
    <location>
        <begin position="1"/>
        <end position="26"/>
    </location>
</feature>
<accession>Q096F9</accession>
<dbReference type="EMBL" id="AAMD01000030">
    <property type="protein sequence ID" value="EAU67583.1"/>
    <property type="molecule type" value="Genomic_DNA"/>
</dbReference>
<sequence>MTEERPRRRECCHADLPSPGSGQRPAASYLLARNRLRWLRGHKTYREKHMTKKALLAVAMLGTLVMGAGCHRNTKESAKNDVERAADKTEDAADDAGDKIKDTAEEAGDKIEDATDK</sequence>
<keyword evidence="2" id="KW-1133">Transmembrane helix</keyword>
<dbReference type="AlphaFoldDB" id="Q096F9"/>
<organism evidence="3 4">
    <name type="scientific">Stigmatella aurantiaca (strain DW4/3-1)</name>
    <dbReference type="NCBI Taxonomy" id="378806"/>
    <lineage>
        <taxon>Bacteria</taxon>
        <taxon>Pseudomonadati</taxon>
        <taxon>Myxococcota</taxon>
        <taxon>Myxococcia</taxon>
        <taxon>Myxococcales</taxon>
        <taxon>Cystobacterineae</taxon>
        <taxon>Archangiaceae</taxon>
        <taxon>Stigmatella</taxon>
    </lineage>
</organism>
<reference evidence="3 4" key="1">
    <citation type="submission" date="2006-04" db="EMBL/GenBank/DDBJ databases">
        <authorList>
            <person name="Nierman W.C."/>
        </authorList>
    </citation>
    <scope>NUCLEOTIDE SEQUENCE [LARGE SCALE GENOMIC DNA]</scope>
    <source>
        <strain evidence="3 4">DW4/3-1</strain>
    </source>
</reference>
<evidence type="ECO:0000256" key="2">
    <source>
        <dbReference type="SAM" id="Phobius"/>
    </source>
</evidence>
<protein>
    <recommendedName>
        <fullName evidence="5">YtxH domain-containing protein</fullName>
    </recommendedName>
</protein>
<gene>
    <name evidence="3" type="ORF">STIAU_3762</name>
</gene>
<evidence type="ECO:0008006" key="5">
    <source>
        <dbReference type="Google" id="ProtNLM"/>
    </source>
</evidence>
<feature type="compositionally biased region" description="Basic and acidic residues" evidence="1">
    <location>
        <begin position="1"/>
        <end position="13"/>
    </location>
</feature>
<feature type="region of interest" description="Disordered" evidence="1">
    <location>
        <begin position="73"/>
        <end position="117"/>
    </location>
</feature>
<name>Q096F9_STIAD</name>
<evidence type="ECO:0000256" key="1">
    <source>
        <dbReference type="SAM" id="MobiDB-lite"/>
    </source>
</evidence>
<evidence type="ECO:0000313" key="3">
    <source>
        <dbReference type="EMBL" id="EAU67583.1"/>
    </source>
</evidence>
<dbReference type="Gene3D" id="1.10.287.700">
    <property type="entry name" value="Helix hairpin bin"/>
    <property type="match status" value="1"/>
</dbReference>